<evidence type="ECO:0000256" key="3">
    <source>
        <dbReference type="SAM" id="Phobius"/>
    </source>
</evidence>
<dbReference type="KEGG" id="pluf:LFWB_4080"/>
<feature type="region of interest" description="Disordered" evidence="2">
    <location>
        <begin position="175"/>
        <end position="194"/>
    </location>
</feature>
<keyword evidence="3" id="KW-1133">Transmembrane helix</keyword>
<feature type="transmembrane region" description="Helical" evidence="3">
    <location>
        <begin position="17"/>
        <end position="34"/>
    </location>
</feature>
<gene>
    <name evidence="4" type="primary">rad50</name>
    <name evidence="4" type="ORF">LFWB_3570</name>
    <name evidence="5" type="ORF">LFWB_4080</name>
</gene>
<proteinExistence type="predicted"/>
<feature type="coiled-coil region" evidence="1">
    <location>
        <begin position="404"/>
        <end position="520"/>
    </location>
</feature>
<evidence type="ECO:0000313" key="4">
    <source>
        <dbReference type="EMBL" id="QTX02927.1"/>
    </source>
</evidence>
<dbReference type="EMBL" id="CP054393">
    <property type="protein sequence ID" value="QTX02927.1"/>
    <property type="molecule type" value="Genomic_DNA"/>
</dbReference>
<keyword evidence="6" id="KW-1185">Reference proteome</keyword>
<evidence type="ECO:0000256" key="2">
    <source>
        <dbReference type="SAM" id="MobiDB-lite"/>
    </source>
</evidence>
<dbReference type="KEGG" id="pluf:LFWB_3570"/>
<accession>A0A975FJL4</accession>
<dbReference type="Proteomes" id="UP000672038">
    <property type="component" value="Chromosome"/>
</dbReference>
<name>A0A975FJL4_LOWBP</name>
<keyword evidence="3" id="KW-0812">Transmembrane</keyword>
<keyword evidence="1" id="KW-0175">Coiled coil</keyword>
<dbReference type="AlphaFoldDB" id="A0A975FJL4"/>
<sequence>MLTPFDLIKGFLSFKSYFTWFLIATTIFSLFVFFKRKLSPTQQSTTSWKGYLTYFLIIIGILSFIYLCFFHKTEPSSKYAGQLVNKIDKAIDKYENTINNYKGLKTNWESELKKCEDELKELYNAQESSQKQKEQIHELLEQNETKIKEIKEQLKNTTGNITILKGKLTQLEKDKDAKEKEIKQKQEEEKLASPDDKIRLRAQIEKLQDEEQKIIEEISEVKLQIKNLESNQKYYQDMLSGAENYKRILEERLKDLTEGEKRLYNQIQSVEERHAEIQKEIDAVKKKLDKIDLEKDLYESLKRKYSEMYNRMQTYEKEHEASAGNIAKWCFKAFDKVTDLIPAKYGIKTLNKTVSVTRKYAQKMGAVTLTLHEGHRLWHLYNEVAQENKEHPPMITKEALDMYTQDINRDLAKLDADYKDYEKKLADYKLRQNENNLEQELEYSRSIVRGIAQKEQSVIDEYKTIIKELKDKQKDIKDIYKLEIKQDRLEEELETKKEDVNDLKEQLKQKDHNYARAQQRLQARRVGKIPEMVMIPNKK</sequence>
<dbReference type="EMBL" id="CP054393">
    <property type="protein sequence ID" value="QTX02974.1"/>
    <property type="molecule type" value="Genomic_DNA"/>
</dbReference>
<evidence type="ECO:0000256" key="1">
    <source>
        <dbReference type="SAM" id="Coils"/>
    </source>
</evidence>
<organism evidence="4 6">
    <name type="scientific">Loofah witches'-broom phytoplasma</name>
    <dbReference type="NCBI Taxonomy" id="35773"/>
    <lineage>
        <taxon>Bacteria</taxon>
        <taxon>Bacillati</taxon>
        <taxon>Mycoplasmatota</taxon>
        <taxon>Mollicutes</taxon>
        <taxon>Acholeplasmatales</taxon>
        <taxon>Acholeplasmataceae</taxon>
        <taxon>Candidatus Phytoplasma</taxon>
        <taxon>16SrVIII (Loofah witches'-broom group)</taxon>
    </lineage>
</organism>
<reference evidence="4" key="1">
    <citation type="submission" date="2020-06" db="EMBL/GenBank/DDBJ databases">
        <title>Complete genome sequence of Candidatus Phytoplasma luffae NCHU2019.</title>
        <authorList>
            <person name="Cho S.-T."/>
            <person name="Tan C.-M."/>
            <person name="Li J.-R."/>
            <person name="Chien Y.-Y."/>
            <person name="Chiu Y.-C."/>
            <person name="Yang J.-Y."/>
            <person name="Kuo C.-H."/>
        </authorList>
    </citation>
    <scope>NUCLEOTIDE SEQUENCE</scope>
    <source>
        <strain evidence="4">NCHU2019</strain>
    </source>
</reference>
<feature type="transmembrane region" description="Helical" evidence="3">
    <location>
        <begin position="46"/>
        <end position="67"/>
    </location>
</feature>
<protein>
    <submittedName>
        <fullName evidence="4">DNA double-strand break repair Rad50 ATPase</fullName>
    </submittedName>
</protein>
<evidence type="ECO:0000313" key="5">
    <source>
        <dbReference type="EMBL" id="QTX02974.1"/>
    </source>
</evidence>
<keyword evidence="3" id="KW-0472">Membrane</keyword>
<dbReference type="RefSeq" id="WP_210954489.1">
    <property type="nucleotide sequence ID" value="NZ_CP054393.1"/>
</dbReference>
<evidence type="ECO:0000313" key="6">
    <source>
        <dbReference type="Proteomes" id="UP000672038"/>
    </source>
</evidence>